<dbReference type="PANTHER" id="PTHR47019">
    <property type="entry name" value="LIPID II FLIPPASE MURJ"/>
    <property type="match status" value="1"/>
</dbReference>
<gene>
    <name evidence="10" type="primary">murJ</name>
    <name evidence="12" type="ORF">B1C78_07570</name>
</gene>
<dbReference type="CDD" id="cd13123">
    <property type="entry name" value="MATE_MurJ_like"/>
    <property type="match status" value="1"/>
</dbReference>
<keyword evidence="10 11" id="KW-0961">Cell wall biogenesis/degradation</keyword>
<dbReference type="HAMAP" id="MF_02078">
    <property type="entry name" value="MurJ_MviN"/>
    <property type="match status" value="1"/>
</dbReference>
<evidence type="ECO:0000313" key="12">
    <source>
        <dbReference type="EMBL" id="OOG24924.1"/>
    </source>
</evidence>
<dbReference type="Proteomes" id="UP000189462">
    <property type="component" value="Unassembled WGS sequence"/>
</dbReference>
<evidence type="ECO:0000256" key="9">
    <source>
        <dbReference type="ARBA" id="ARBA00061532"/>
    </source>
</evidence>
<dbReference type="GO" id="GO:0071555">
    <property type="term" value="P:cell wall organization"/>
    <property type="evidence" value="ECO:0007669"/>
    <property type="project" value="UniProtKB-UniRule"/>
</dbReference>
<dbReference type="PANTHER" id="PTHR47019:SF1">
    <property type="entry name" value="LIPID II FLIPPASE MURJ"/>
    <property type="match status" value="1"/>
</dbReference>
<dbReference type="NCBIfam" id="TIGR01695">
    <property type="entry name" value="murJ_mviN"/>
    <property type="match status" value="1"/>
</dbReference>
<evidence type="ECO:0000256" key="7">
    <source>
        <dbReference type="ARBA" id="ARBA00023136"/>
    </source>
</evidence>
<feature type="transmembrane region" description="Helical" evidence="10">
    <location>
        <begin position="363"/>
        <end position="384"/>
    </location>
</feature>
<feature type="transmembrane region" description="Helical" evidence="10">
    <location>
        <begin position="197"/>
        <end position="220"/>
    </location>
</feature>
<evidence type="ECO:0000256" key="6">
    <source>
        <dbReference type="ARBA" id="ARBA00022989"/>
    </source>
</evidence>
<dbReference type="PIRSF" id="PIRSF002869">
    <property type="entry name" value="MviN"/>
    <property type="match status" value="1"/>
</dbReference>
<proteinExistence type="inferred from homology"/>
<comment type="subcellular location">
    <subcellularLocation>
        <location evidence="10">Cell inner membrane</location>
        <topology evidence="10">Multi-pass membrane protein</topology>
    </subcellularLocation>
    <subcellularLocation>
        <location evidence="1">Cell membrane</location>
        <topology evidence="1">Multi-pass membrane protein</topology>
    </subcellularLocation>
</comment>
<comment type="caution">
    <text evidence="12">The sequence shown here is derived from an EMBL/GenBank/DDBJ whole genome shotgun (WGS) entry which is preliminary data.</text>
</comment>
<feature type="transmembrane region" description="Helical" evidence="10">
    <location>
        <begin position="34"/>
        <end position="53"/>
    </location>
</feature>
<protein>
    <recommendedName>
        <fullName evidence="10">Probable lipid II flippase MurJ</fullName>
    </recommendedName>
</protein>
<dbReference type="PRINTS" id="PR01806">
    <property type="entry name" value="VIRFACTRMVIN"/>
</dbReference>
<feature type="transmembrane region" description="Helical" evidence="10">
    <location>
        <begin position="318"/>
        <end position="343"/>
    </location>
</feature>
<reference evidence="12 13" key="1">
    <citation type="submission" date="2017-02" db="EMBL/GenBank/DDBJ databases">
        <title>Genomic diversity within the haloalkaliphilic genus Thioalkalivibrio.</title>
        <authorList>
            <person name="Ahn A.-C."/>
            <person name="Meier-Kolthoff J."/>
            <person name="Overmars L."/>
            <person name="Richter M."/>
            <person name="Woyke T."/>
            <person name="Sorokin D.Y."/>
            <person name="Muyzer G."/>
        </authorList>
    </citation>
    <scope>NUCLEOTIDE SEQUENCE [LARGE SCALE GENOMIC DNA]</scope>
    <source>
        <strain evidence="12 13">ALJD</strain>
    </source>
</reference>
<feature type="transmembrane region" description="Helical" evidence="10">
    <location>
        <begin position="497"/>
        <end position="517"/>
    </location>
</feature>
<evidence type="ECO:0000256" key="4">
    <source>
        <dbReference type="ARBA" id="ARBA00022960"/>
    </source>
</evidence>
<evidence type="ECO:0000256" key="10">
    <source>
        <dbReference type="HAMAP-Rule" id="MF_02078"/>
    </source>
</evidence>
<evidence type="ECO:0000256" key="8">
    <source>
        <dbReference type="ARBA" id="ARBA00060041"/>
    </source>
</evidence>
<keyword evidence="7 10" id="KW-0472">Membrane</keyword>
<keyword evidence="4 10" id="KW-0133">Cell shape</keyword>
<accession>A0A1V3NIW4</accession>
<name>A0A1V3NIW4_9GAMM</name>
<comment type="function">
    <text evidence="8 10 11">Involved in peptidoglycan biosynthesis. Transports lipid-linked peptidoglycan precursors from the inner to the outer leaflet of the cytoplasmic membrane.</text>
</comment>
<dbReference type="EMBL" id="MVBK01000042">
    <property type="protein sequence ID" value="OOG24924.1"/>
    <property type="molecule type" value="Genomic_DNA"/>
</dbReference>
<dbReference type="GO" id="GO:0015648">
    <property type="term" value="F:lipid-linked peptidoglycan transporter activity"/>
    <property type="evidence" value="ECO:0007669"/>
    <property type="project" value="UniProtKB-UniRule"/>
</dbReference>
<keyword evidence="5 10" id="KW-0573">Peptidoglycan synthesis</keyword>
<evidence type="ECO:0000256" key="5">
    <source>
        <dbReference type="ARBA" id="ARBA00022984"/>
    </source>
</evidence>
<evidence type="ECO:0000256" key="1">
    <source>
        <dbReference type="ARBA" id="ARBA00004651"/>
    </source>
</evidence>
<keyword evidence="13" id="KW-1185">Reference proteome</keyword>
<comment type="similarity">
    <text evidence="9 10 11">Belongs to the MurJ/MviN family.</text>
</comment>
<dbReference type="AlphaFoldDB" id="A0A1V3NIW4"/>
<feature type="transmembrane region" description="Helical" evidence="10">
    <location>
        <begin position="170"/>
        <end position="191"/>
    </location>
</feature>
<dbReference type="GO" id="GO:0009252">
    <property type="term" value="P:peptidoglycan biosynthetic process"/>
    <property type="evidence" value="ECO:0007669"/>
    <property type="project" value="UniProtKB-UniRule"/>
</dbReference>
<evidence type="ECO:0000313" key="13">
    <source>
        <dbReference type="Proteomes" id="UP000189462"/>
    </source>
</evidence>
<feature type="transmembrane region" description="Helical" evidence="10">
    <location>
        <begin position="457"/>
        <end position="477"/>
    </location>
</feature>
<keyword evidence="3 10" id="KW-0812">Transmembrane</keyword>
<sequence length="525" mass="56835">MPLATALKSRLLKSTAVVSAMTLVSRLFGYLRDLVLAISFGASGATDAFFVAFRIPNFLRRLFAEGAFSQAFVPVFAEYREQRGRESLKDLLDHTAGALTLVLFMVTAVGMLAAPLLIMIFAPGFVGEDDGRHALASDMLRVTFPYLLFISLTAMAGGILNSVGRFAVPAFTPVFLNLSLIAAALWGAPLFEEPVRALAWGVFVAGAVQLAFQIPFLIRVGLLPRPRLRKAHEGVRKITRLMLPAIFGSSVVQINLLVDTLIASFLAAGSITWLYFSDRFVELPLALFGIAIATVILPRLSREHAANTPEAFNSTLDWALKLTLVVALPAMLGLIWLAGPILASLIQYREFTAFDTRMAAMSLIAYAAGLPAFMLIKILAPGYFSRQDTRTPVKIGVIAMLANMALNVAIVVPWVMLGLPGPHAGLALATGLSALLNAGLLFRGLYRDGFYRPPPGWRGFLARIITAGLVMSAALWYATPDLAAWSEWAARERVIRLFGLIALGAAAYGATLLALGVRPRQFLMR</sequence>
<dbReference type="GO" id="GO:0005886">
    <property type="term" value="C:plasma membrane"/>
    <property type="evidence" value="ECO:0007669"/>
    <property type="project" value="UniProtKB-SubCell"/>
</dbReference>
<keyword evidence="2 10" id="KW-1003">Cell membrane</keyword>
<dbReference type="UniPathway" id="UPA00219"/>
<dbReference type="GO" id="GO:0034204">
    <property type="term" value="P:lipid translocation"/>
    <property type="evidence" value="ECO:0007669"/>
    <property type="project" value="TreeGrafter"/>
</dbReference>
<feature type="transmembrane region" description="Helical" evidence="10">
    <location>
        <begin position="280"/>
        <end position="297"/>
    </location>
</feature>
<feature type="transmembrane region" description="Helical" evidence="10">
    <location>
        <begin position="396"/>
        <end position="417"/>
    </location>
</feature>
<evidence type="ECO:0000256" key="3">
    <source>
        <dbReference type="ARBA" id="ARBA00022692"/>
    </source>
</evidence>
<dbReference type="STRING" id="108003.B1C78_07570"/>
<evidence type="ECO:0000256" key="2">
    <source>
        <dbReference type="ARBA" id="ARBA00022475"/>
    </source>
</evidence>
<dbReference type="InterPro" id="IPR051050">
    <property type="entry name" value="Lipid_II_flippase_MurJ/MviN"/>
</dbReference>
<comment type="pathway">
    <text evidence="10">Cell wall biogenesis; peptidoglycan biosynthesis.</text>
</comment>
<feature type="transmembrane region" description="Helical" evidence="10">
    <location>
        <begin position="142"/>
        <end position="163"/>
    </location>
</feature>
<feature type="transmembrane region" description="Helical" evidence="10">
    <location>
        <begin position="241"/>
        <end position="268"/>
    </location>
</feature>
<keyword evidence="6 10" id="KW-1133">Transmembrane helix</keyword>
<feature type="transmembrane region" description="Helical" evidence="10">
    <location>
        <begin position="423"/>
        <end position="445"/>
    </location>
</feature>
<dbReference type="Pfam" id="PF03023">
    <property type="entry name" value="MurJ"/>
    <property type="match status" value="1"/>
</dbReference>
<dbReference type="GO" id="GO:0008360">
    <property type="term" value="P:regulation of cell shape"/>
    <property type="evidence" value="ECO:0007669"/>
    <property type="project" value="UniProtKB-UniRule"/>
</dbReference>
<feature type="transmembrane region" description="Helical" evidence="10">
    <location>
        <begin position="98"/>
        <end position="122"/>
    </location>
</feature>
<evidence type="ECO:0000256" key="11">
    <source>
        <dbReference type="PIRNR" id="PIRNR002869"/>
    </source>
</evidence>
<keyword evidence="10 11" id="KW-0813">Transport</keyword>
<dbReference type="InterPro" id="IPR004268">
    <property type="entry name" value="MurJ"/>
</dbReference>
<keyword evidence="10" id="KW-0997">Cell inner membrane</keyword>
<organism evidence="12 13">
    <name type="scientific">Thioalkalivibrio denitrificans</name>
    <dbReference type="NCBI Taxonomy" id="108003"/>
    <lineage>
        <taxon>Bacteria</taxon>
        <taxon>Pseudomonadati</taxon>
        <taxon>Pseudomonadota</taxon>
        <taxon>Gammaproteobacteria</taxon>
        <taxon>Chromatiales</taxon>
        <taxon>Ectothiorhodospiraceae</taxon>
        <taxon>Thioalkalivibrio</taxon>
    </lineage>
</organism>